<dbReference type="EMBL" id="QZCG01000003">
    <property type="protein sequence ID" value="RJE87336.1"/>
    <property type="molecule type" value="Genomic_DNA"/>
</dbReference>
<evidence type="ECO:0000256" key="1">
    <source>
        <dbReference type="SAM" id="MobiDB-lite"/>
    </source>
</evidence>
<gene>
    <name evidence="3" type="ORF">D3P04_06275</name>
</gene>
<protein>
    <recommendedName>
        <fullName evidence="5">Excalibur calcium-binding domain-containing protein</fullName>
    </recommendedName>
</protein>
<dbReference type="OrthoDB" id="7679506at2"/>
<proteinExistence type="predicted"/>
<name>A0A418T2C4_9RHOB</name>
<keyword evidence="2" id="KW-0732">Signal</keyword>
<dbReference type="Proteomes" id="UP000284202">
    <property type="component" value="Unassembled WGS sequence"/>
</dbReference>
<reference evidence="4" key="1">
    <citation type="submission" date="2018-09" db="EMBL/GenBank/DDBJ databases">
        <title>Acidovorax cavernicola nov. sp. isolated from Gruta de las Maravillas (Aracena, Spain).</title>
        <authorList>
            <person name="Jurado V."/>
            <person name="Gutierrez-Patricio S."/>
            <person name="Gonzalez-Pimentel J.L."/>
            <person name="Miller A.Z."/>
            <person name="Laiz L."/>
            <person name="Saiz-Jimenez C."/>
        </authorList>
    </citation>
    <scope>NUCLEOTIDE SEQUENCE [LARGE SCALE GENOMIC DNA]</scope>
    <source>
        <strain evidence="4">1011MAR3C25</strain>
    </source>
</reference>
<dbReference type="AlphaFoldDB" id="A0A418T2C4"/>
<evidence type="ECO:0000313" key="3">
    <source>
        <dbReference type="EMBL" id="RJE87336.1"/>
    </source>
</evidence>
<organism evidence="3 4">
    <name type="scientific">Paracoccus onubensis</name>
    <dbReference type="NCBI Taxonomy" id="1675788"/>
    <lineage>
        <taxon>Bacteria</taxon>
        <taxon>Pseudomonadati</taxon>
        <taxon>Pseudomonadota</taxon>
        <taxon>Alphaproteobacteria</taxon>
        <taxon>Rhodobacterales</taxon>
        <taxon>Paracoccaceae</taxon>
        <taxon>Paracoccus</taxon>
    </lineage>
</organism>
<feature type="signal peptide" evidence="2">
    <location>
        <begin position="1"/>
        <end position="17"/>
    </location>
</feature>
<keyword evidence="4" id="KW-1185">Reference proteome</keyword>
<evidence type="ECO:0008006" key="5">
    <source>
        <dbReference type="Google" id="ProtNLM"/>
    </source>
</evidence>
<feature type="region of interest" description="Disordered" evidence="1">
    <location>
        <begin position="48"/>
        <end position="73"/>
    </location>
</feature>
<feature type="chain" id="PRO_5019233220" description="Excalibur calcium-binding domain-containing protein" evidence="2">
    <location>
        <begin position="18"/>
        <end position="73"/>
    </location>
</feature>
<evidence type="ECO:0000313" key="4">
    <source>
        <dbReference type="Proteomes" id="UP000284202"/>
    </source>
</evidence>
<evidence type="ECO:0000256" key="2">
    <source>
        <dbReference type="SAM" id="SignalP"/>
    </source>
</evidence>
<accession>A0A418T2C4</accession>
<comment type="caution">
    <text evidence="3">The sequence shown here is derived from an EMBL/GenBank/DDBJ whole genome shotgun (WGS) entry which is preliminary data.</text>
</comment>
<sequence>MRGMFFLAALVASPAFGQDCHPSYQGECVPIASDVDCASGSGNGPEYVAGPVQVTGPDEYDLDRDGNGIGCEG</sequence>